<dbReference type="InterPro" id="IPR037294">
    <property type="entry name" value="ABC_BtuC-like"/>
</dbReference>
<keyword evidence="4" id="KW-1003">Cell membrane</keyword>
<keyword evidence="3" id="KW-0813">Transport</keyword>
<evidence type="ECO:0000256" key="4">
    <source>
        <dbReference type="ARBA" id="ARBA00022475"/>
    </source>
</evidence>
<evidence type="ECO:0000256" key="6">
    <source>
        <dbReference type="ARBA" id="ARBA00022989"/>
    </source>
</evidence>
<dbReference type="AlphaFoldDB" id="A0A382LF18"/>
<dbReference type="InterPro" id="IPR000522">
    <property type="entry name" value="ABC_transptr_permease_BtuC"/>
</dbReference>
<dbReference type="Pfam" id="PF01032">
    <property type="entry name" value="FecCD"/>
    <property type="match status" value="1"/>
</dbReference>
<dbReference type="GO" id="GO:0022857">
    <property type="term" value="F:transmembrane transporter activity"/>
    <property type="evidence" value="ECO:0007669"/>
    <property type="project" value="InterPro"/>
</dbReference>
<feature type="transmembrane region" description="Helical" evidence="8">
    <location>
        <begin position="328"/>
        <end position="346"/>
    </location>
</feature>
<dbReference type="PANTHER" id="PTHR30472">
    <property type="entry name" value="FERRIC ENTEROBACTIN TRANSPORT SYSTEM PERMEASE PROTEIN"/>
    <property type="match status" value="1"/>
</dbReference>
<reference evidence="9" key="1">
    <citation type="submission" date="2018-05" db="EMBL/GenBank/DDBJ databases">
        <authorList>
            <person name="Lanie J.A."/>
            <person name="Ng W.-L."/>
            <person name="Kazmierczak K.M."/>
            <person name="Andrzejewski T.M."/>
            <person name="Davidsen T.M."/>
            <person name="Wayne K.J."/>
            <person name="Tettelin H."/>
            <person name="Glass J.I."/>
            <person name="Rusch D."/>
            <person name="Podicherti R."/>
            <person name="Tsui H.-C.T."/>
            <person name="Winkler M.E."/>
        </authorList>
    </citation>
    <scope>NUCLEOTIDE SEQUENCE</scope>
</reference>
<evidence type="ECO:0000256" key="8">
    <source>
        <dbReference type="SAM" id="Phobius"/>
    </source>
</evidence>
<keyword evidence="7 8" id="KW-0472">Membrane</keyword>
<proteinExistence type="inferred from homology"/>
<name>A0A382LF18_9ZZZZ</name>
<dbReference type="EMBL" id="UINC01085673">
    <property type="protein sequence ID" value="SVC33451.1"/>
    <property type="molecule type" value="Genomic_DNA"/>
</dbReference>
<evidence type="ECO:0000256" key="1">
    <source>
        <dbReference type="ARBA" id="ARBA00004651"/>
    </source>
</evidence>
<dbReference type="SUPFAM" id="SSF81345">
    <property type="entry name" value="ABC transporter involved in vitamin B12 uptake, BtuC"/>
    <property type="match status" value="1"/>
</dbReference>
<dbReference type="PANTHER" id="PTHR30472:SF25">
    <property type="entry name" value="ABC TRANSPORTER PERMEASE PROTEIN MJ0876-RELATED"/>
    <property type="match status" value="1"/>
</dbReference>
<dbReference type="Gene3D" id="1.10.3470.10">
    <property type="entry name" value="ABC transporter involved in vitamin B12 uptake, BtuC"/>
    <property type="match status" value="1"/>
</dbReference>
<comment type="subcellular location">
    <subcellularLocation>
        <location evidence="1">Cell membrane</location>
        <topology evidence="1">Multi-pass membrane protein</topology>
    </subcellularLocation>
</comment>
<evidence type="ECO:0000256" key="2">
    <source>
        <dbReference type="ARBA" id="ARBA00007935"/>
    </source>
</evidence>
<feature type="transmembrane region" description="Helical" evidence="8">
    <location>
        <begin position="167"/>
        <end position="190"/>
    </location>
</feature>
<feature type="transmembrane region" description="Helical" evidence="8">
    <location>
        <begin position="110"/>
        <end position="135"/>
    </location>
</feature>
<keyword evidence="6 8" id="KW-1133">Transmembrane helix</keyword>
<evidence type="ECO:0000256" key="5">
    <source>
        <dbReference type="ARBA" id="ARBA00022692"/>
    </source>
</evidence>
<dbReference type="GO" id="GO:0005886">
    <property type="term" value="C:plasma membrane"/>
    <property type="evidence" value="ECO:0007669"/>
    <property type="project" value="UniProtKB-SubCell"/>
</dbReference>
<accession>A0A382LF18</accession>
<evidence type="ECO:0000313" key="9">
    <source>
        <dbReference type="EMBL" id="SVC33451.1"/>
    </source>
</evidence>
<comment type="similarity">
    <text evidence="2">Belongs to the binding-protein-dependent transport system permease family. FecCD subfamily.</text>
</comment>
<evidence type="ECO:0000256" key="3">
    <source>
        <dbReference type="ARBA" id="ARBA00022448"/>
    </source>
</evidence>
<feature type="transmembrane region" description="Helical" evidence="8">
    <location>
        <begin position="299"/>
        <end position="322"/>
    </location>
</feature>
<feature type="transmembrane region" description="Helical" evidence="8">
    <location>
        <begin position="141"/>
        <end position="160"/>
    </location>
</feature>
<protein>
    <submittedName>
        <fullName evidence="9">Uncharacterized protein</fullName>
    </submittedName>
</protein>
<dbReference type="CDD" id="cd06550">
    <property type="entry name" value="TM_ABC_iron-siderophores_like"/>
    <property type="match status" value="1"/>
</dbReference>
<feature type="transmembrane region" description="Helical" evidence="8">
    <location>
        <begin position="81"/>
        <end position="98"/>
    </location>
</feature>
<keyword evidence="5 8" id="KW-0812">Transmembrane</keyword>
<evidence type="ECO:0000256" key="7">
    <source>
        <dbReference type="ARBA" id="ARBA00023136"/>
    </source>
</evidence>
<feature type="transmembrane region" description="Helical" evidence="8">
    <location>
        <begin position="259"/>
        <end position="287"/>
    </location>
</feature>
<dbReference type="FunFam" id="1.10.3470.10:FF:000001">
    <property type="entry name" value="Vitamin B12 ABC transporter permease BtuC"/>
    <property type="match status" value="1"/>
</dbReference>
<gene>
    <name evidence="9" type="ORF">METZ01_LOCUS286305</name>
</gene>
<sequence>MNVRRRAAVWLPSLLALLLLLGILSLGTGPVPIPAAVVVDLLLEQETALSMDESSHRQVPSANLDRQAAAVIVRQLRPPRILLAALVGASLALSGAVMQGFFQNPMADPYIIGVSSGAALGATLALTLSISFWIVGLHATSLFAFAGALLVTFIVYTVSVRAGRVPATLLLLTGVAVGSMAAAATSFIMLSGDDTLHAVLYWILGSFSSRRWEHVHMVWPSLLGAAVVLQVYARDLNVLLQGEENAQYLGVDVERLKRIFLVLTAWLTAAAVSVSGIIGFVGLIVPHMMRLLVGPDHRVLFPASLLGGAILMVCADMLARTVTAPAEVPVGIVTALIGCPFFLYLLSRRRELAL</sequence>
<organism evidence="9">
    <name type="scientific">marine metagenome</name>
    <dbReference type="NCBI Taxonomy" id="408172"/>
    <lineage>
        <taxon>unclassified sequences</taxon>
        <taxon>metagenomes</taxon>
        <taxon>ecological metagenomes</taxon>
    </lineage>
</organism>